<comment type="similarity">
    <text evidence="1">Belongs to the helicase family. RecQ subfamily.</text>
</comment>
<dbReference type="PANTHER" id="PTHR13710:SF153">
    <property type="entry name" value="RECQ-LIKE DNA HELICASE BLM"/>
    <property type="match status" value="1"/>
</dbReference>
<evidence type="ECO:0000256" key="7">
    <source>
        <dbReference type="ARBA" id="ARBA00044542"/>
    </source>
</evidence>
<protein>
    <recommendedName>
        <fullName evidence="6">DNA 3'-5' helicase</fullName>
        <ecNumber evidence="6">5.6.2.4</ecNumber>
    </recommendedName>
    <alternativeName>
        <fullName evidence="7">DNA 3'-5' helicase BLM</fullName>
    </alternativeName>
</protein>
<dbReference type="InterPro" id="IPR001650">
    <property type="entry name" value="Helicase_C-like"/>
</dbReference>
<dbReference type="AlphaFoldDB" id="A0A1X7UR48"/>
<evidence type="ECO:0000256" key="5">
    <source>
        <dbReference type="ARBA" id="ARBA00034617"/>
    </source>
</evidence>
<dbReference type="Pfam" id="PF00271">
    <property type="entry name" value="Helicase_C"/>
    <property type="match status" value="1"/>
</dbReference>
<sequence>IVIATVAFGMAVNCPDVHLVIYVGPPNDIESYFQDVGRSGRDGECSYAILLH</sequence>
<dbReference type="InParanoid" id="A0A1X7UR48"/>
<dbReference type="InterPro" id="IPR027417">
    <property type="entry name" value="P-loop_NTPase"/>
</dbReference>
<keyword evidence="4" id="KW-0539">Nucleus</keyword>
<evidence type="ECO:0000259" key="8">
    <source>
        <dbReference type="PROSITE" id="PS51194"/>
    </source>
</evidence>
<evidence type="ECO:0000256" key="1">
    <source>
        <dbReference type="ARBA" id="ARBA00005446"/>
    </source>
</evidence>
<feature type="domain" description="Helicase C-terminal" evidence="8">
    <location>
        <begin position="1"/>
        <end position="52"/>
    </location>
</feature>
<dbReference type="GO" id="GO:0005634">
    <property type="term" value="C:nucleus"/>
    <property type="evidence" value="ECO:0007669"/>
    <property type="project" value="TreeGrafter"/>
</dbReference>
<evidence type="ECO:0000256" key="4">
    <source>
        <dbReference type="ARBA" id="ARBA00023242"/>
    </source>
</evidence>
<evidence type="ECO:0000256" key="6">
    <source>
        <dbReference type="ARBA" id="ARBA00034808"/>
    </source>
</evidence>
<dbReference type="GO" id="GO:0043138">
    <property type="term" value="F:3'-5' DNA helicase activity"/>
    <property type="evidence" value="ECO:0007669"/>
    <property type="project" value="UniProtKB-EC"/>
</dbReference>
<dbReference type="GO" id="GO:0003677">
    <property type="term" value="F:DNA binding"/>
    <property type="evidence" value="ECO:0007669"/>
    <property type="project" value="UniProtKB-KW"/>
</dbReference>
<keyword evidence="3" id="KW-0413">Isomerase</keyword>
<dbReference type="EC" id="5.6.2.4" evidence="6"/>
<dbReference type="eggNOG" id="KOG0351">
    <property type="taxonomic scope" value="Eukaryota"/>
</dbReference>
<evidence type="ECO:0000256" key="2">
    <source>
        <dbReference type="ARBA" id="ARBA00023125"/>
    </source>
</evidence>
<dbReference type="GO" id="GO:0000724">
    <property type="term" value="P:double-strand break repair via homologous recombination"/>
    <property type="evidence" value="ECO:0007669"/>
    <property type="project" value="TreeGrafter"/>
</dbReference>
<proteinExistence type="inferred from homology"/>
<dbReference type="GO" id="GO:0005694">
    <property type="term" value="C:chromosome"/>
    <property type="evidence" value="ECO:0007669"/>
    <property type="project" value="TreeGrafter"/>
</dbReference>
<comment type="catalytic activity">
    <reaction evidence="5">
        <text>Couples ATP hydrolysis with the unwinding of duplex DNA by translocating in the 3'-5' direction.</text>
        <dbReference type="EC" id="5.6.2.4"/>
    </reaction>
</comment>
<dbReference type="GO" id="GO:0005737">
    <property type="term" value="C:cytoplasm"/>
    <property type="evidence" value="ECO:0007669"/>
    <property type="project" value="TreeGrafter"/>
</dbReference>
<organism evidence="9">
    <name type="scientific">Amphimedon queenslandica</name>
    <name type="common">Sponge</name>
    <dbReference type="NCBI Taxonomy" id="400682"/>
    <lineage>
        <taxon>Eukaryota</taxon>
        <taxon>Metazoa</taxon>
        <taxon>Porifera</taxon>
        <taxon>Demospongiae</taxon>
        <taxon>Heteroscleromorpha</taxon>
        <taxon>Haplosclerida</taxon>
        <taxon>Niphatidae</taxon>
        <taxon>Amphimedon</taxon>
    </lineage>
</organism>
<keyword evidence="2" id="KW-0238">DNA-binding</keyword>
<accession>A0A1X7UR48</accession>
<dbReference type="PANTHER" id="PTHR13710">
    <property type="entry name" value="DNA HELICASE RECQ FAMILY MEMBER"/>
    <property type="match status" value="1"/>
</dbReference>
<dbReference type="STRING" id="400682.A0A1X7UR48"/>
<reference evidence="9" key="1">
    <citation type="submission" date="2017-05" db="UniProtKB">
        <authorList>
            <consortium name="EnsemblMetazoa"/>
        </authorList>
    </citation>
    <scope>IDENTIFICATION</scope>
</reference>
<evidence type="ECO:0000313" key="9">
    <source>
        <dbReference type="EnsemblMetazoa" id="Aqu2.1.30126_001"/>
    </source>
</evidence>
<dbReference type="Gene3D" id="3.40.50.300">
    <property type="entry name" value="P-loop containing nucleotide triphosphate hydrolases"/>
    <property type="match status" value="1"/>
</dbReference>
<dbReference type="EnsemblMetazoa" id="Aqu2.1.30126_001">
    <property type="protein sequence ID" value="Aqu2.1.30126_001"/>
    <property type="gene ID" value="Aqu2.1.30126"/>
</dbReference>
<name>A0A1X7UR48_AMPQE</name>
<evidence type="ECO:0000256" key="3">
    <source>
        <dbReference type="ARBA" id="ARBA00023235"/>
    </source>
</evidence>
<dbReference type="PROSITE" id="PS51194">
    <property type="entry name" value="HELICASE_CTER"/>
    <property type="match status" value="1"/>
</dbReference>
<dbReference type="SUPFAM" id="SSF52540">
    <property type="entry name" value="P-loop containing nucleoside triphosphate hydrolases"/>
    <property type="match status" value="1"/>
</dbReference>
<dbReference type="GO" id="GO:0009378">
    <property type="term" value="F:four-way junction helicase activity"/>
    <property type="evidence" value="ECO:0007669"/>
    <property type="project" value="TreeGrafter"/>
</dbReference>